<feature type="compositionally biased region" description="Polar residues" evidence="1">
    <location>
        <begin position="286"/>
        <end position="295"/>
    </location>
</feature>
<keyword evidence="4" id="KW-1185">Reference proteome</keyword>
<dbReference type="InterPro" id="IPR036526">
    <property type="entry name" value="C-N_Hydrolase_sf"/>
</dbReference>
<dbReference type="Gene3D" id="3.60.110.10">
    <property type="entry name" value="Carbon-nitrogen hydrolase"/>
    <property type="match status" value="1"/>
</dbReference>
<comment type="caution">
    <text evidence="3">The sequence shown here is derived from an EMBL/GenBank/DDBJ whole genome shotgun (WGS) entry which is preliminary data.</text>
</comment>
<evidence type="ECO:0000313" key="3">
    <source>
        <dbReference type="EMBL" id="CAB9508813.1"/>
    </source>
</evidence>
<name>A0A9N8HFR8_9STRA</name>
<dbReference type="Pfam" id="PF00795">
    <property type="entry name" value="CN_hydrolase"/>
    <property type="match status" value="1"/>
</dbReference>
<gene>
    <name evidence="3" type="ORF">SEMRO_361_G126640.1</name>
</gene>
<dbReference type="OrthoDB" id="10250282at2759"/>
<feature type="domain" description="CN hydrolase" evidence="2">
    <location>
        <begin position="10"/>
        <end position="295"/>
    </location>
</feature>
<feature type="region of interest" description="Disordered" evidence="1">
    <location>
        <begin position="274"/>
        <end position="295"/>
    </location>
</feature>
<proteinExistence type="predicted"/>
<dbReference type="PROSITE" id="PS50263">
    <property type="entry name" value="CN_HYDROLASE"/>
    <property type="match status" value="1"/>
</dbReference>
<dbReference type="PANTHER" id="PTHR23088:SF27">
    <property type="entry name" value="DEAMINATED GLUTATHIONE AMIDASE"/>
    <property type="match status" value="1"/>
</dbReference>
<dbReference type="AlphaFoldDB" id="A0A9N8HFR8"/>
<dbReference type="Proteomes" id="UP001153069">
    <property type="component" value="Unassembled WGS sequence"/>
</dbReference>
<evidence type="ECO:0000313" key="4">
    <source>
        <dbReference type="Proteomes" id="UP001153069"/>
    </source>
</evidence>
<accession>A0A9N8HFR8</accession>
<sequence length="295" mass="31876">MSSHTTSQPRRAAIAQLCSTSHKLHNLVNVAKCAGWAQREGASILFLPECFGFIGESGRQTVEQADPPVVVGDVPVEYANDASISELLETTVAAAANGETSVDESTVPNDNLCILDALKTIATKSGLWISGGGMHIAGAPPAEGSNLPRVYNTHIIMDNQGVVKCLYRKIHLFNVHIPDKVNLRESDTTAPGTELVVCDSPIGKLGLSTCYDIRFPEMYIPLVNQMGAQILLVPSAFTVPTGSAHWHTLLRARAIEHQCYVLAAAQYGRHNHKRESYGELHRATQAPRSSSAWVS</sequence>
<protein>
    <submittedName>
        <fullName evidence="3">Deaminated glutathione amidase</fullName>
    </submittedName>
</protein>
<dbReference type="SUPFAM" id="SSF56317">
    <property type="entry name" value="Carbon-nitrogen hydrolase"/>
    <property type="match status" value="1"/>
</dbReference>
<dbReference type="PANTHER" id="PTHR23088">
    <property type="entry name" value="NITRILASE-RELATED"/>
    <property type="match status" value="1"/>
</dbReference>
<dbReference type="InterPro" id="IPR003010">
    <property type="entry name" value="C-N_Hydrolase"/>
</dbReference>
<evidence type="ECO:0000259" key="2">
    <source>
        <dbReference type="PROSITE" id="PS50263"/>
    </source>
</evidence>
<organism evidence="3 4">
    <name type="scientific">Seminavis robusta</name>
    <dbReference type="NCBI Taxonomy" id="568900"/>
    <lineage>
        <taxon>Eukaryota</taxon>
        <taxon>Sar</taxon>
        <taxon>Stramenopiles</taxon>
        <taxon>Ochrophyta</taxon>
        <taxon>Bacillariophyta</taxon>
        <taxon>Bacillariophyceae</taxon>
        <taxon>Bacillariophycidae</taxon>
        <taxon>Naviculales</taxon>
        <taxon>Naviculaceae</taxon>
        <taxon>Seminavis</taxon>
    </lineage>
</organism>
<reference evidence="3" key="1">
    <citation type="submission" date="2020-06" db="EMBL/GenBank/DDBJ databases">
        <authorList>
            <consortium name="Plant Systems Biology data submission"/>
        </authorList>
    </citation>
    <scope>NUCLEOTIDE SEQUENCE</scope>
    <source>
        <strain evidence="3">D6</strain>
    </source>
</reference>
<evidence type="ECO:0000256" key="1">
    <source>
        <dbReference type="SAM" id="MobiDB-lite"/>
    </source>
</evidence>
<dbReference type="EMBL" id="CAICTM010000360">
    <property type="protein sequence ID" value="CAB9508813.1"/>
    <property type="molecule type" value="Genomic_DNA"/>
</dbReference>